<dbReference type="GO" id="GO:0005524">
    <property type="term" value="F:ATP binding"/>
    <property type="evidence" value="ECO:0007669"/>
    <property type="project" value="UniProtKB-KW"/>
</dbReference>
<evidence type="ECO:0000256" key="1">
    <source>
        <dbReference type="ARBA" id="ARBA00022527"/>
    </source>
</evidence>
<keyword evidence="3" id="KW-0547">Nucleotide-binding</keyword>
<dbReference type="Gene3D" id="1.10.510.10">
    <property type="entry name" value="Transferase(Phosphotransferase) domain 1"/>
    <property type="match status" value="1"/>
</dbReference>
<dbReference type="PANTHER" id="PTHR24351">
    <property type="entry name" value="RIBOSOMAL PROTEIN S6 KINASE"/>
    <property type="match status" value="1"/>
</dbReference>
<dbReference type="PROSITE" id="PS50011">
    <property type="entry name" value="PROTEIN_KINASE_DOM"/>
    <property type="match status" value="1"/>
</dbReference>
<dbReference type="SUPFAM" id="SSF56112">
    <property type="entry name" value="Protein kinase-like (PK-like)"/>
    <property type="match status" value="1"/>
</dbReference>
<proteinExistence type="predicted"/>
<organism evidence="7 8">
    <name type="scientific">Protopolystoma xenopodis</name>
    <dbReference type="NCBI Taxonomy" id="117903"/>
    <lineage>
        <taxon>Eukaryota</taxon>
        <taxon>Metazoa</taxon>
        <taxon>Spiralia</taxon>
        <taxon>Lophotrochozoa</taxon>
        <taxon>Platyhelminthes</taxon>
        <taxon>Monogenea</taxon>
        <taxon>Polyopisthocotylea</taxon>
        <taxon>Polystomatidea</taxon>
        <taxon>Polystomatidae</taxon>
        <taxon>Protopolystoma</taxon>
    </lineage>
</organism>
<evidence type="ECO:0000313" key="8">
    <source>
        <dbReference type="Proteomes" id="UP000784294"/>
    </source>
</evidence>
<dbReference type="AlphaFoldDB" id="A0A3S5C957"/>
<dbReference type="OrthoDB" id="63267at2759"/>
<evidence type="ECO:0000256" key="2">
    <source>
        <dbReference type="ARBA" id="ARBA00022679"/>
    </source>
</evidence>
<keyword evidence="1" id="KW-0723">Serine/threonine-protein kinase</keyword>
<dbReference type="GO" id="GO:0004674">
    <property type="term" value="F:protein serine/threonine kinase activity"/>
    <property type="evidence" value="ECO:0007669"/>
    <property type="project" value="UniProtKB-KW"/>
</dbReference>
<keyword evidence="4" id="KW-0418">Kinase</keyword>
<evidence type="ECO:0000259" key="6">
    <source>
        <dbReference type="PROSITE" id="PS50011"/>
    </source>
</evidence>
<evidence type="ECO:0000256" key="5">
    <source>
        <dbReference type="ARBA" id="ARBA00022840"/>
    </source>
</evidence>
<evidence type="ECO:0000256" key="4">
    <source>
        <dbReference type="ARBA" id="ARBA00022777"/>
    </source>
</evidence>
<keyword evidence="5" id="KW-0067">ATP-binding</keyword>
<keyword evidence="2" id="KW-0808">Transferase</keyword>
<dbReference type="InterPro" id="IPR011009">
    <property type="entry name" value="Kinase-like_dom_sf"/>
</dbReference>
<gene>
    <name evidence="7" type="ORF">PXEA_LOCUS36903</name>
</gene>
<dbReference type="Pfam" id="PF00069">
    <property type="entry name" value="Pkinase"/>
    <property type="match status" value="1"/>
</dbReference>
<sequence length="71" mass="8203">MSKEAIYESNEDRAFSFCGTLEYMAPEVVNRRGHGTTADWWSYGVLMYEMLTGSLPFQGKTKRETMNQILK</sequence>
<dbReference type="Proteomes" id="UP000784294">
    <property type="component" value="Unassembled WGS sequence"/>
</dbReference>
<keyword evidence="8" id="KW-1185">Reference proteome</keyword>
<dbReference type="InterPro" id="IPR000719">
    <property type="entry name" value="Prot_kinase_dom"/>
</dbReference>
<dbReference type="EMBL" id="CAAALY010281682">
    <property type="protein sequence ID" value="VEL43463.1"/>
    <property type="molecule type" value="Genomic_DNA"/>
</dbReference>
<evidence type="ECO:0000313" key="7">
    <source>
        <dbReference type="EMBL" id="VEL43463.1"/>
    </source>
</evidence>
<protein>
    <recommendedName>
        <fullName evidence="6">Protein kinase domain-containing protein</fullName>
    </recommendedName>
</protein>
<comment type="caution">
    <text evidence="7">The sequence shown here is derived from an EMBL/GenBank/DDBJ whole genome shotgun (WGS) entry which is preliminary data.</text>
</comment>
<evidence type="ECO:0000256" key="3">
    <source>
        <dbReference type="ARBA" id="ARBA00022741"/>
    </source>
</evidence>
<reference evidence="7" key="1">
    <citation type="submission" date="2018-11" db="EMBL/GenBank/DDBJ databases">
        <authorList>
            <consortium name="Pathogen Informatics"/>
        </authorList>
    </citation>
    <scope>NUCLEOTIDE SEQUENCE</scope>
</reference>
<accession>A0A3S5C957</accession>
<feature type="domain" description="Protein kinase" evidence="6">
    <location>
        <begin position="1"/>
        <end position="71"/>
    </location>
</feature>
<name>A0A3S5C957_9PLAT</name>